<dbReference type="Gene3D" id="3.30.2310.20">
    <property type="entry name" value="RelE-like"/>
    <property type="match status" value="1"/>
</dbReference>
<dbReference type="Proteomes" id="UP000823865">
    <property type="component" value="Unassembled WGS sequence"/>
</dbReference>
<keyword evidence="1" id="KW-1277">Toxin-antitoxin system</keyword>
<dbReference type="PANTHER" id="PTHR40588">
    <property type="entry name" value="MRNA INTERFERASE TOXIN YAFQ"/>
    <property type="match status" value="1"/>
</dbReference>
<evidence type="ECO:0000313" key="4">
    <source>
        <dbReference type="Proteomes" id="UP000823865"/>
    </source>
</evidence>
<dbReference type="EMBL" id="JAHLFU010000062">
    <property type="protein sequence ID" value="MBU3852859.1"/>
    <property type="molecule type" value="Genomic_DNA"/>
</dbReference>
<comment type="caution">
    <text evidence="3">The sequence shown here is derived from an EMBL/GenBank/DDBJ whole genome shotgun (WGS) entry which is preliminary data.</text>
</comment>
<dbReference type="PANTHER" id="PTHR40588:SF1">
    <property type="entry name" value="MRNA INTERFERASE TOXIN YAFQ"/>
    <property type="match status" value="1"/>
</dbReference>
<reference evidence="3" key="1">
    <citation type="journal article" date="2021" name="PeerJ">
        <title>Extensive microbial diversity within the chicken gut microbiome revealed by metagenomics and culture.</title>
        <authorList>
            <person name="Gilroy R."/>
            <person name="Ravi A."/>
            <person name="Getino M."/>
            <person name="Pursley I."/>
            <person name="Horton D.L."/>
            <person name="Alikhan N.F."/>
            <person name="Baker D."/>
            <person name="Gharbi K."/>
            <person name="Hall N."/>
            <person name="Watson M."/>
            <person name="Adriaenssens E.M."/>
            <person name="Foster-Nyarko E."/>
            <person name="Jarju S."/>
            <person name="Secka A."/>
            <person name="Antonio M."/>
            <person name="Oren A."/>
            <person name="Chaudhuri R.R."/>
            <person name="La Ragione R."/>
            <person name="Hildebrand F."/>
            <person name="Pallen M.J."/>
        </authorList>
    </citation>
    <scope>NUCLEOTIDE SEQUENCE</scope>
    <source>
        <strain evidence="3">G3-2149</strain>
    </source>
</reference>
<gene>
    <name evidence="3" type="ORF">H9789_03350</name>
</gene>
<dbReference type="InterPro" id="IPR007712">
    <property type="entry name" value="RelE/ParE_toxin"/>
</dbReference>
<evidence type="ECO:0000256" key="2">
    <source>
        <dbReference type="PIRSR" id="PIRSR006156-1"/>
    </source>
</evidence>
<organism evidence="3 4">
    <name type="scientific">Candidatus Paraprevotella stercoravium</name>
    <dbReference type="NCBI Taxonomy" id="2838725"/>
    <lineage>
        <taxon>Bacteria</taxon>
        <taxon>Pseudomonadati</taxon>
        <taxon>Bacteroidota</taxon>
        <taxon>Bacteroidia</taxon>
        <taxon>Bacteroidales</taxon>
        <taxon>Prevotellaceae</taxon>
        <taxon>Paraprevotella</taxon>
    </lineage>
</organism>
<dbReference type="SUPFAM" id="SSF143011">
    <property type="entry name" value="RelE-like"/>
    <property type="match status" value="1"/>
</dbReference>
<evidence type="ECO:0000313" key="3">
    <source>
        <dbReference type="EMBL" id="MBU3852859.1"/>
    </source>
</evidence>
<dbReference type="Pfam" id="PF15738">
    <property type="entry name" value="YafQ_toxin"/>
    <property type="match status" value="1"/>
</dbReference>
<proteinExistence type="predicted"/>
<dbReference type="AlphaFoldDB" id="A0A9E2P0M3"/>
<accession>A0A9E2P0M3</accession>
<dbReference type="GO" id="GO:0004521">
    <property type="term" value="F:RNA endonuclease activity"/>
    <property type="evidence" value="ECO:0007669"/>
    <property type="project" value="TreeGrafter"/>
</dbReference>
<dbReference type="InterPro" id="IPR004386">
    <property type="entry name" value="Toxin_YafQ-like"/>
</dbReference>
<evidence type="ECO:0000256" key="1">
    <source>
        <dbReference type="ARBA" id="ARBA00022649"/>
    </source>
</evidence>
<dbReference type="GO" id="GO:0006402">
    <property type="term" value="P:mRNA catabolic process"/>
    <property type="evidence" value="ECO:0007669"/>
    <property type="project" value="TreeGrafter"/>
</dbReference>
<reference evidence="3" key="2">
    <citation type="submission" date="2021-04" db="EMBL/GenBank/DDBJ databases">
        <authorList>
            <person name="Gilroy R."/>
        </authorList>
    </citation>
    <scope>NUCLEOTIDE SEQUENCE</scope>
    <source>
        <strain evidence="3">G3-2149</strain>
    </source>
</reference>
<dbReference type="GO" id="GO:0006415">
    <property type="term" value="P:translational termination"/>
    <property type="evidence" value="ECO:0007669"/>
    <property type="project" value="TreeGrafter"/>
</dbReference>
<dbReference type="InterPro" id="IPR035093">
    <property type="entry name" value="RelE/ParE_toxin_dom_sf"/>
</dbReference>
<feature type="active site" description="Proton donor" evidence="2">
    <location>
        <position position="88"/>
    </location>
</feature>
<sequence length="94" mass="11270">MRQIATTSKYRKDWELAKRRNLPIEELNDVIYKLANDIPLPKEKKDHALRGNYVGYRECHIKPDWLLIYRKTDNNELQMLELARTGTHSDLFKK</sequence>
<name>A0A9E2P0M3_9BACT</name>
<protein>
    <submittedName>
        <fullName evidence="3">Type II toxin-antitoxin system YafQ family toxin</fullName>
    </submittedName>
</protein>
<dbReference type="PIRSF" id="PIRSF006156">
    <property type="entry name" value="YafQ"/>
    <property type="match status" value="1"/>
</dbReference>
<dbReference type="NCBIfam" id="TIGR02385">
    <property type="entry name" value="RelE_StbE"/>
    <property type="match status" value="1"/>
</dbReference>